<evidence type="ECO:0000256" key="6">
    <source>
        <dbReference type="ARBA" id="ARBA00022989"/>
    </source>
</evidence>
<keyword evidence="13" id="KW-1185">Reference proteome</keyword>
<feature type="transmembrane region" description="Helical" evidence="10">
    <location>
        <begin position="107"/>
        <end position="128"/>
    </location>
</feature>
<dbReference type="Proteomes" id="UP000632289">
    <property type="component" value="Unassembled WGS sequence"/>
</dbReference>
<evidence type="ECO:0000313" key="12">
    <source>
        <dbReference type="EMBL" id="MBD3930043.1"/>
    </source>
</evidence>
<dbReference type="AlphaFoldDB" id="A0A927I9V3"/>
<keyword evidence="7 10" id="KW-0472">Membrane</keyword>
<evidence type="ECO:0000256" key="7">
    <source>
        <dbReference type="ARBA" id="ARBA00023136"/>
    </source>
</evidence>
<dbReference type="SUPFAM" id="SSF103473">
    <property type="entry name" value="MFS general substrate transporter"/>
    <property type="match status" value="1"/>
</dbReference>
<feature type="transmembrane region" description="Helical" evidence="10">
    <location>
        <begin position="12"/>
        <end position="34"/>
    </location>
</feature>
<evidence type="ECO:0000256" key="5">
    <source>
        <dbReference type="ARBA" id="ARBA00022692"/>
    </source>
</evidence>
<comment type="caution">
    <text evidence="12">The sequence shown here is derived from an EMBL/GenBank/DDBJ whole genome shotgun (WGS) entry which is preliminary data.</text>
</comment>
<proteinExistence type="inferred from homology"/>
<evidence type="ECO:0000256" key="1">
    <source>
        <dbReference type="ARBA" id="ARBA00004651"/>
    </source>
</evidence>
<dbReference type="PRINTS" id="PR01036">
    <property type="entry name" value="TCRTETB"/>
</dbReference>
<feature type="transmembrane region" description="Helical" evidence="10">
    <location>
        <begin position="302"/>
        <end position="322"/>
    </location>
</feature>
<protein>
    <submittedName>
        <fullName evidence="12">MFS transporter</fullName>
    </submittedName>
</protein>
<feature type="transmembrane region" description="Helical" evidence="10">
    <location>
        <begin position="229"/>
        <end position="246"/>
    </location>
</feature>
<dbReference type="GO" id="GO:0046677">
    <property type="term" value="P:response to antibiotic"/>
    <property type="evidence" value="ECO:0007669"/>
    <property type="project" value="UniProtKB-KW"/>
</dbReference>
<evidence type="ECO:0000256" key="9">
    <source>
        <dbReference type="SAM" id="MobiDB-lite"/>
    </source>
</evidence>
<dbReference type="EMBL" id="JACXYU010000001">
    <property type="protein sequence ID" value="MBD3930043.1"/>
    <property type="molecule type" value="Genomic_DNA"/>
</dbReference>
<name>A0A927I9V3_9ACTN</name>
<dbReference type="InterPro" id="IPR011701">
    <property type="entry name" value="MFS"/>
</dbReference>
<evidence type="ECO:0000256" key="4">
    <source>
        <dbReference type="ARBA" id="ARBA00022475"/>
    </source>
</evidence>
<feature type="transmembrane region" description="Helical" evidence="10">
    <location>
        <begin position="199"/>
        <end position="217"/>
    </location>
</feature>
<dbReference type="PANTHER" id="PTHR42718">
    <property type="entry name" value="MAJOR FACILITATOR SUPERFAMILY MULTIDRUG TRANSPORTER MFSC"/>
    <property type="match status" value="1"/>
</dbReference>
<evidence type="ECO:0000256" key="8">
    <source>
        <dbReference type="ARBA" id="ARBA00023251"/>
    </source>
</evidence>
<feature type="transmembrane region" description="Helical" evidence="10">
    <location>
        <begin position="78"/>
        <end position="101"/>
    </location>
</feature>
<organism evidence="12 13">
    <name type="scientific">Streptomyces chumphonensis</name>
    <dbReference type="NCBI Taxonomy" id="1214925"/>
    <lineage>
        <taxon>Bacteria</taxon>
        <taxon>Bacillati</taxon>
        <taxon>Actinomycetota</taxon>
        <taxon>Actinomycetes</taxon>
        <taxon>Kitasatosporales</taxon>
        <taxon>Streptomycetaceae</taxon>
        <taxon>Streptomyces</taxon>
    </lineage>
</organism>
<feature type="transmembrane region" description="Helical" evidence="10">
    <location>
        <begin position="46"/>
        <end position="66"/>
    </location>
</feature>
<sequence>MPEDHRSRRAWALAVLCAAQFVSMLDITVVNLALPSIRRELGTGVAGLQWIVGAYVLAFACFLLSGGSLGDRLGRRRVFLWGLTVFTAGSLLCAAAQSLGVLVAGRAVQGVGAALFVPATLAVLTHLYPEPGERARAIGVWSGVSALALPLGPVLGGVLVDALGWASVFWINGPFGLATVVLALRVLPAVPALPRRFDVPGQLLAVGWLGCLAAALIEAERSGWSSPGIVSLLGLAGVLLAAFLAVEHRSAEPMVPLSLFRDRRFAACNGVLFAVAFGLLGSFLFLSLFVQQVQGYSPSQAGLRMLPLLLPAAVAAPVAGRLAARYDPALPMVCGLLSTGTGLLVLTTVEATTPYALWWPALVPVGAGVGLTMAPTNAALMGSVPPARAGIASATSIAGQQVGNVLGVAVVGAVVATGFSASLTERVDRLGLPPSAGREVVREAVDGGPEAVDPAGARDRAWREEVDAALTDGMHRGLAVSGGVYLAGAAAAAVLVPARRRPRAGPADGRRDGGPQEPDRGAVRR</sequence>
<feature type="transmembrane region" description="Helical" evidence="10">
    <location>
        <begin position="478"/>
        <end position="496"/>
    </location>
</feature>
<accession>A0A927I9V3</accession>
<comment type="similarity">
    <text evidence="2">Belongs to the major facilitator superfamily. EmrB family.</text>
</comment>
<feature type="transmembrane region" description="Helical" evidence="10">
    <location>
        <begin position="361"/>
        <end position="381"/>
    </location>
</feature>
<evidence type="ECO:0000256" key="2">
    <source>
        <dbReference type="ARBA" id="ARBA00008537"/>
    </source>
</evidence>
<dbReference type="NCBIfam" id="TIGR00711">
    <property type="entry name" value="efflux_EmrB"/>
    <property type="match status" value="1"/>
</dbReference>
<dbReference type="GO" id="GO:0022857">
    <property type="term" value="F:transmembrane transporter activity"/>
    <property type="evidence" value="ECO:0007669"/>
    <property type="project" value="InterPro"/>
</dbReference>
<keyword evidence="3" id="KW-0813">Transport</keyword>
<keyword evidence="8" id="KW-0046">Antibiotic resistance</keyword>
<keyword evidence="4" id="KW-1003">Cell membrane</keyword>
<evidence type="ECO:0000256" key="10">
    <source>
        <dbReference type="SAM" id="Phobius"/>
    </source>
</evidence>
<dbReference type="CDD" id="cd17321">
    <property type="entry name" value="MFS_MMR_MDR_like"/>
    <property type="match status" value="1"/>
</dbReference>
<dbReference type="Gene3D" id="1.20.1250.20">
    <property type="entry name" value="MFS general substrate transporter like domains"/>
    <property type="match status" value="1"/>
</dbReference>
<feature type="compositionally biased region" description="Basic and acidic residues" evidence="9">
    <location>
        <begin position="508"/>
        <end position="525"/>
    </location>
</feature>
<dbReference type="GO" id="GO:0005886">
    <property type="term" value="C:plasma membrane"/>
    <property type="evidence" value="ECO:0007669"/>
    <property type="project" value="UniProtKB-SubCell"/>
</dbReference>
<feature type="transmembrane region" description="Helical" evidence="10">
    <location>
        <begin position="165"/>
        <end position="187"/>
    </location>
</feature>
<keyword evidence="5 10" id="KW-0812">Transmembrane</keyword>
<dbReference type="Gene3D" id="1.20.1720.10">
    <property type="entry name" value="Multidrug resistance protein D"/>
    <property type="match status" value="1"/>
</dbReference>
<evidence type="ECO:0000256" key="3">
    <source>
        <dbReference type="ARBA" id="ARBA00022448"/>
    </source>
</evidence>
<keyword evidence="6 10" id="KW-1133">Transmembrane helix</keyword>
<dbReference type="Pfam" id="PF07690">
    <property type="entry name" value="MFS_1"/>
    <property type="match status" value="1"/>
</dbReference>
<evidence type="ECO:0000259" key="11">
    <source>
        <dbReference type="PROSITE" id="PS50850"/>
    </source>
</evidence>
<dbReference type="InterPro" id="IPR036259">
    <property type="entry name" value="MFS_trans_sf"/>
</dbReference>
<dbReference type="PANTHER" id="PTHR42718:SF9">
    <property type="entry name" value="MAJOR FACILITATOR SUPERFAMILY MULTIDRUG TRANSPORTER MFSC"/>
    <property type="match status" value="1"/>
</dbReference>
<reference evidence="12" key="1">
    <citation type="submission" date="2020-09" db="EMBL/GenBank/DDBJ databases">
        <title>Secondary metabolite and genome analysis of marine Streptomyces chumphonensis KK1-2T.</title>
        <authorList>
            <person name="Phongsopitanun W."/>
            <person name="Kanchanasin P."/>
            <person name="Pittayakhajonwut P."/>
            <person name="Suwanborirux K."/>
            <person name="Tanasupawat S."/>
        </authorList>
    </citation>
    <scope>NUCLEOTIDE SEQUENCE</scope>
    <source>
        <strain evidence="12">KK1-2</strain>
    </source>
</reference>
<dbReference type="RefSeq" id="WP_191207360.1">
    <property type="nucleotide sequence ID" value="NZ_BAABKL010000025.1"/>
</dbReference>
<feature type="domain" description="Major facilitator superfamily (MFS) profile" evidence="11">
    <location>
        <begin position="12"/>
        <end position="500"/>
    </location>
</feature>
<comment type="subcellular location">
    <subcellularLocation>
        <location evidence="1">Cell membrane</location>
        <topology evidence="1">Multi-pass membrane protein</topology>
    </subcellularLocation>
</comment>
<feature type="region of interest" description="Disordered" evidence="9">
    <location>
        <begin position="497"/>
        <end position="525"/>
    </location>
</feature>
<feature type="transmembrane region" description="Helical" evidence="10">
    <location>
        <begin position="267"/>
        <end position="290"/>
    </location>
</feature>
<dbReference type="PROSITE" id="PS50850">
    <property type="entry name" value="MFS"/>
    <property type="match status" value="1"/>
</dbReference>
<gene>
    <name evidence="12" type="ORF">IF129_00450</name>
</gene>
<dbReference type="InterPro" id="IPR020846">
    <property type="entry name" value="MFS_dom"/>
</dbReference>
<feature type="transmembrane region" description="Helical" evidence="10">
    <location>
        <begin position="140"/>
        <end position="159"/>
    </location>
</feature>
<feature type="transmembrane region" description="Helical" evidence="10">
    <location>
        <begin position="329"/>
        <end position="349"/>
    </location>
</feature>
<dbReference type="InterPro" id="IPR004638">
    <property type="entry name" value="EmrB-like"/>
</dbReference>
<feature type="transmembrane region" description="Helical" evidence="10">
    <location>
        <begin position="402"/>
        <end position="423"/>
    </location>
</feature>
<evidence type="ECO:0000313" key="13">
    <source>
        <dbReference type="Proteomes" id="UP000632289"/>
    </source>
</evidence>